<dbReference type="InterPro" id="IPR035810">
    <property type="entry name" value="PEBP_euk"/>
</dbReference>
<proteinExistence type="predicted"/>
<evidence type="ECO:0000256" key="1">
    <source>
        <dbReference type="ARBA" id="ARBA00022737"/>
    </source>
</evidence>
<protein>
    <submittedName>
        <fullName evidence="5">Carboxypeptidase Y inhibitor</fullName>
    </submittedName>
</protein>
<dbReference type="CDD" id="cd00866">
    <property type="entry name" value="PEBP_euk"/>
    <property type="match status" value="1"/>
</dbReference>
<evidence type="ECO:0000256" key="3">
    <source>
        <dbReference type="PROSITE-ProRule" id="PRU00023"/>
    </source>
</evidence>
<dbReference type="Gene3D" id="1.25.40.20">
    <property type="entry name" value="Ankyrin repeat-containing domain"/>
    <property type="match status" value="2"/>
</dbReference>
<dbReference type="SUPFAM" id="SSF49777">
    <property type="entry name" value="PEBP-like"/>
    <property type="match status" value="1"/>
</dbReference>
<gene>
    <name evidence="5" type="primary">TFS1</name>
    <name evidence="5" type="ORF">LTR09_005629</name>
</gene>
<reference evidence="5" key="1">
    <citation type="submission" date="2023-04" db="EMBL/GenBank/DDBJ databases">
        <title>Black Yeasts Isolated from many extreme environments.</title>
        <authorList>
            <person name="Coleine C."/>
            <person name="Stajich J.E."/>
            <person name="Selbmann L."/>
        </authorList>
    </citation>
    <scope>NUCLEOTIDE SEQUENCE</scope>
    <source>
        <strain evidence="5">CCFEE 5312</strain>
    </source>
</reference>
<evidence type="ECO:0000313" key="5">
    <source>
        <dbReference type="EMBL" id="KAK3053460.1"/>
    </source>
</evidence>
<dbReference type="PANTHER" id="PTHR24198:SF165">
    <property type="entry name" value="ANKYRIN REPEAT-CONTAINING PROTEIN-RELATED"/>
    <property type="match status" value="1"/>
</dbReference>
<feature type="repeat" description="ANK" evidence="3">
    <location>
        <begin position="201"/>
        <end position="233"/>
    </location>
</feature>
<dbReference type="Proteomes" id="UP001271007">
    <property type="component" value="Unassembled WGS sequence"/>
</dbReference>
<dbReference type="InterPro" id="IPR002110">
    <property type="entry name" value="Ankyrin_rpt"/>
</dbReference>
<keyword evidence="1" id="KW-0677">Repeat</keyword>
<feature type="compositionally biased region" description="Low complexity" evidence="4">
    <location>
        <begin position="75"/>
        <end position="91"/>
    </location>
</feature>
<dbReference type="PROSITE" id="PS50297">
    <property type="entry name" value="ANK_REP_REGION"/>
    <property type="match status" value="2"/>
</dbReference>
<evidence type="ECO:0000313" key="6">
    <source>
        <dbReference type="Proteomes" id="UP001271007"/>
    </source>
</evidence>
<comment type="caution">
    <text evidence="5">The sequence shown here is derived from an EMBL/GenBank/DDBJ whole genome shotgun (WGS) entry which is preliminary data.</text>
</comment>
<dbReference type="InterPro" id="IPR008914">
    <property type="entry name" value="PEBP"/>
</dbReference>
<feature type="compositionally biased region" description="Low complexity" evidence="4">
    <location>
        <begin position="100"/>
        <end position="113"/>
    </location>
</feature>
<dbReference type="SMART" id="SM00248">
    <property type="entry name" value="ANK"/>
    <property type="match status" value="6"/>
</dbReference>
<dbReference type="PANTHER" id="PTHR24198">
    <property type="entry name" value="ANKYRIN REPEAT AND PROTEIN KINASE DOMAIN-CONTAINING PROTEIN"/>
    <property type="match status" value="1"/>
</dbReference>
<feature type="region of interest" description="Disordered" evidence="4">
    <location>
        <begin position="38"/>
        <end position="114"/>
    </location>
</feature>
<dbReference type="PROSITE" id="PS50088">
    <property type="entry name" value="ANK_REPEAT"/>
    <property type="match status" value="2"/>
</dbReference>
<keyword evidence="2 3" id="KW-0040">ANK repeat</keyword>
<keyword evidence="6" id="KW-1185">Reference proteome</keyword>
<feature type="repeat" description="ANK" evidence="3">
    <location>
        <begin position="300"/>
        <end position="332"/>
    </location>
</feature>
<accession>A0AAJ0G8M5</accession>
<dbReference type="Gene3D" id="3.90.280.10">
    <property type="entry name" value="PEBP-like"/>
    <property type="match status" value="1"/>
</dbReference>
<dbReference type="EMBL" id="JAWDJX010000016">
    <property type="protein sequence ID" value="KAK3053460.1"/>
    <property type="molecule type" value="Genomic_DNA"/>
</dbReference>
<dbReference type="Pfam" id="PF12796">
    <property type="entry name" value="Ank_2"/>
    <property type="match status" value="1"/>
</dbReference>
<dbReference type="InterPro" id="IPR036610">
    <property type="entry name" value="PEBP-like_sf"/>
</dbReference>
<dbReference type="Pfam" id="PF01161">
    <property type="entry name" value="PBP"/>
    <property type="match status" value="1"/>
</dbReference>
<dbReference type="SUPFAM" id="SSF48403">
    <property type="entry name" value="Ankyrin repeat"/>
    <property type="match status" value="1"/>
</dbReference>
<evidence type="ECO:0000256" key="4">
    <source>
        <dbReference type="SAM" id="MobiDB-lite"/>
    </source>
</evidence>
<evidence type="ECO:0000256" key="2">
    <source>
        <dbReference type="ARBA" id="ARBA00023043"/>
    </source>
</evidence>
<organism evidence="5 6">
    <name type="scientific">Extremus antarcticus</name>
    <dbReference type="NCBI Taxonomy" id="702011"/>
    <lineage>
        <taxon>Eukaryota</taxon>
        <taxon>Fungi</taxon>
        <taxon>Dikarya</taxon>
        <taxon>Ascomycota</taxon>
        <taxon>Pezizomycotina</taxon>
        <taxon>Dothideomycetes</taxon>
        <taxon>Dothideomycetidae</taxon>
        <taxon>Mycosphaerellales</taxon>
        <taxon>Extremaceae</taxon>
        <taxon>Extremus</taxon>
    </lineage>
</organism>
<sequence>MVYDSMSAWGRQAFEFNDNIQSRGGAYKGTIAFDSSKGRTISRDDYTIPSPPALSSGAPSFNEAKANWSPPPSPRTRSLRYGSPRSSRSSSGNASPHMGSPTSLDSPSSPLSPKTAKELNALADKLYAAGCAGDNKHIRLLLSLGAPINTPSLIPAFYDAFKPAKPGTLSALAGAAGNGHLSTVRLLLSHGAAINPTMKQSSSSPLHQACKSDDAEMTAFLLEAGADVDLLNCFNTTPVMYAGKYGSPALMRVLLAYSPDLHRLSFIGSAAIHWTLWAGNVDSLALLLEAGADPDQPMGDGGTALHCAAISNLAGVAKVLLSHGADMTKRNQEWKTPLQLAAELGNWEVAAVLEEARMPGKLKKAEIIPTVLDTFTPLLTINITWSNASASYGNTINPSKTKKQPDVQLINLDPDSTLWNSGKGKKHPQLTLALTDPDAPSRDNPEWSEICHWIATDVKLTQPDSSTSSLSSEEDEDNDAGVLKKRMLDIMPYKPPGPPPKTGKHRYVFVALAPKNGTTEELDLRKPGDRQHWGSKHEREGLRGWAEEMGLGVVGANFIYELDDEQ</sequence>
<dbReference type="InterPro" id="IPR036770">
    <property type="entry name" value="Ankyrin_rpt-contain_sf"/>
</dbReference>
<name>A0AAJ0G8M5_9PEZI</name>
<dbReference type="Pfam" id="PF00023">
    <property type="entry name" value="Ank"/>
    <property type="match status" value="1"/>
</dbReference>
<dbReference type="AlphaFoldDB" id="A0AAJ0G8M5"/>